<name>A0ABY4AHM8_9BURK</name>
<accession>A0ABY4AHM8</accession>
<dbReference type="Gene3D" id="3.90.1720.10">
    <property type="entry name" value="endopeptidase domain like (from Nostoc punctiforme)"/>
    <property type="match status" value="1"/>
</dbReference>
<evidence type="ECO:0000313" key="2">
    <source>
        <dbReference type="Proteomes" id="UP000831532"/>
    </source>
</evidence>
<dbReference type="Proteomes" id="UP000831532">
    <property type="component" value="Chromosome"/>
</dbReference>
<keyword evidence="2" id="KW-1185">Reference proteome</keyword>
<proteinExistence type="predicted"/>
<sequence>MPYDSTKFATHLRKSAAKHSQARCAKYVRRALEAGGADTKGHPVAAKLYGPTLKKNGFHAITVKKPETFVFVAGDIVVIAPTKRGNQAGHIAGYDGKNWISDFVQRGFWPGTAYEKDAPSYVVYRR</sequence>
<evidence type="ECO:0000313" key="1">
    <source>
        <dbReference type="EMBL" id="UOD32093.1"/>
    </source>
</evidence>
<protein>
    <recommendedName>
        <fullName evidence="3">CHAP domain-containing protein</fullName>
    </recommendedName>
</protein>
<dbReference type="EMBL" id="CP063361">
    <property type="protein sequence ID" value="UOD32093.1"/>
    <property type="molecule type" value="Genomic_DNA"/>
</dbReference>
<gene>
    <name evidence="1" type="ORF">INH39_10720</name>
</gene>
<dbReference type="RefSeq" id="WP_243493155.1">
    <property type="nucleotide sequence ID" value="NZ_CP063361.1"/>
</dbReference>
<organism evidence="1 2">
    <name type="scientific">Massilia violaceinigra</name>
    <dbReference type="NCBI Taxonomy" id="2045208"/>
    <lineage>
        <taxon>Bacteria</taxon>
        <taxon>Pseudomonadati</taxon>
        <taxon>Pseudomonadota</taxon>
        <taxon>Betaproteobacteria</taxon>
        <taxon>Burkholderiales</taxon>
        <taxon>Oxalobacteraceae</taxon>
        <taxon>Telluria group</taxon>
        <taxon>Massilia</taxon>
    </lineage>
</organism>
<evidence type="ECO:0008006" key="3">
    <source>
        <dbReference type="Google" id="ProtNLM"/>
    </source>
</evidence>
<reference evidence="1 2" key="1">
    <citation type="submission" date="2020-10" db="EMBL/GenBank/DDBJ databases">
        <title>Genome analysis of Massilia species.</title>
        <authorList>
            <person name="Jung D.-H."/>
        </authorList>
    </citation>
    <scope>NUCLEOTIDE SEQUENCE [LARGE SCALE GENOMIC DNA]</scope>
    <source>
        <strain evidence="2">sipir</strain>
    </source>
</reference>